<dbReference type="Proteomes" id="UP000319557">
    <property type="component" value="Chromosome"/>
</dbReference>
<dbReference type="AlphaFoldDB" id="A0A517LZ19"/>
<dbReference type="KEGG" id="ruv:EC9_20560"/>
<keyword evidence="2" id="KW-1185">Reference proteome</keyword>
<evidence type="ECO:0000313" key="1">
    <source>
        <dbReference type="EMBL" id="QDS87873.1"/>
    </source>
</evidence>
<accession>A0A517LZ19</accession>
<dbReference type="EMBL" id="CP036261">
    <property type="protein sequence ID" value="QDS87873.1"/>
    <property type="molecule type" value="Genomic_DNA"/>
</dbReference>
<organism evidence="1 2">
    <name type="scientific">Rosistilla ulvae</name>
    <dbReference type="NCBI Taxonomy" id="1930277"/>
    <lineage>
        <taxon>Bacteria</taxon>
        <taxon>Pseudomonadati</taxon>
        <taxon>Planctomycetota</taxon>
        <taxon>Planctomycetia</taxon>
        <taxon>Pirellulales</taxon>
        <taxon>Pirellulaceae</taxon>
        <taxon>Rosistilla</taxon>
    </lineage>
</organism>
<reference evidence="1 2" key="1">
    <citation type="submission" date="2019-02" db="EMBL/GenBank/DDBJ databases">
        <title>Deep-cultivation of Planctomycetes and their phenomic and genomic characterization uncovers novel biology.</title>
        <authorList>
            <person name="Wiegand S."/>
            <person name="Jogler M."/>
            <person name="Boedeker C."/>
            <person name="Pinto D."/>
            <person name="Vollmers J."/>
            <person name="Rivas-Marin E."/>
            <person name="Kohn T."/>
            <person name="Peeters S.H."/>
            <person name="Heuer A."/>
            <person name="Rast P."/>
            <person name="Oberbeckmann S."/>
            <person name="Bunk B."/>
            <person name="Jeske O."/>
            <person name="Meyerdierks A."/>
            <person name="Storesund J.E."/>
            <person name="Kallscheuer N."/>
            <person name="Luecker S."/>
            <person name="Lage O.M."/>
            <person name="Pohl T."/>
            <person name="Merkel B.J."/>
            <person name="Hornburger P."/>
            <person name="Mueller R.-W."/>
            <person name="Bruemmer F."/>
            <person name="Labrenz M."/>
            <person name="Spormann A.M."/>
            <person name="Op den Camp H."/>
            <person name="Overmann J."/>
            <person name="Amann R."/>
            <person name="Jetten M.S.M."/>
            <person name="Mascher T."/>
            <person name="Medema M.H."/>
            <person name="Devos D.P."/>
            <person name="Kaster A.-K."/>
            <person name="Ovreas L."/>
            <person name="Rohde M."/>
            <person name="Galperin M.Y."/>
            <person name="Jogler C."/>
        </authorList>
    </citation>
    <scope>NUCLEOTIDE SEQUENCE [LARGE SCALE GENOMIC DNA]</scope>
    <source>
        <strain evidence="1 2">EC9</strain>
    </source>
</reference>
<proteinExistence type="predicted"/>
<evidence type="ECO:0008006" key="3">
    <source>
        <dbReference type="Google" id="ProtNLM"/>
    </source>
</evidence>
<dbReference type="OrthoDB" id="9796999at2"/>
<dbReference type="RefSeq" id="WP_145344544.1">
    <property type="nucleotide sequence ID" value="NZ_CP036261.1"/>
</dbReference>
<name>A0A517LZ19_9BACT</name>
<gene>
    <name evidence="1" type="ORF">EC9_20560</name>
</gene>
<protein>
    <recommendedName>
        <fullName evidence="3">Bacteriocin-protection, YdeI or OmpD-Associated</fullName>
    </recommendedName>
</protein>
<dbReference type="Pfam" id="PF13376">
    <property type="entry name" value="OmdA"/>
    <property type="match status" value="1"/>
</dbReference>
<sequence>MPEPDPQRIRSFETPAAYGAWLQANHDSEPELWLKLFKKATGIPSIDWTEAVIESLCWGWIDGIKKSLDDKAYLQRVTPRRPRSHWSKRNCEHVERLIAEGRMQEPGLAHVRAAQADGRWEAAYAPASEMVMHDDFLAALRGNPKANQAFEKLSKSSLYLIGFHLQTAKRPETLQKRIAKYIGMLEEGKPIR</sequence>
<evidence type="ECO:0000313" key="2">
    <source>
        <dbReference type="Proteomes" id="UP000319557"/>
    </source>
</evidence>